<evidence type="ECO:0000313" key="1">
    <source>
        <dbReference type="EMBL" id="VAX39032.1"/>
    </source>
</evidence>
<organism evidence="1">
    <name type="scientific">hydrothermal vent metagenome</name>
    <dbReference type="NCBI Taxonomy" id="652676"/>
    <lineage>
        <taxon>unclassified sequences</taxon>
        <taxon>metagenomes</taxon>
        <taxon>ecological metagenomes</taxon>
    </lineage>
</organism>
<accession>A0A3B1DE19</accession>
<name>A0A3B1DE19_9ZZZZ</name>
<dbReference type="EMBL" id="UOGK01000188">
    <property type="protein sequence ID" value="VAX39032.1"/>
    <property type="molecule type" value="Genomic_DNA"/>
</dbReference>
<dbReference type="AlphaFoldDB" id="A0A3B1DE19"/>
<dbReference type="SUPFAM" id="SSF89372">
    <property type="entry name" value="Fucose-specific lectin"/>
    <property type="match status" value="1"/>
</dbReference>
<proteinExistence type="predicted"/>
<protein>
    <submittedName>
        <fullName evidence="1">Uncharacterized protein</fullName>
    </submittedName>
</protein>
<gene>
    <name evidence="1" type="ORF">MNBD_PLANCTO03-263</name>
</gene>
<sequence>VSNLTTKFDGPEFKANTMLTYTTPWNAMTIVGVTTTNRLVAYWWAPGFDAWAITDFSELLPKSQPRVIRGPLQVEILSNKDIWLFGRDTNDEMIRVSWSFSQNIWNSSSMVTSAQQF</sequence>
<reference evidence="1" key="1">
    <citation type="submission" date="2018-06" db="EMBL/GenBank/DDBJ databases">
        <authorList>
            <person name="Zhirakovskaya E."/>
        </authorList>
    </citation>
    <scope>NUCLEOTIDE SEQUENCE</scope>
</reference>
<feature type="non-terminal residue" evidence="1">
    <location>
        <position position="1"/>
    </location>
</feature>